<feature type="domain" description="PTS EIIB type-2" evidence="2">
    <location>
        <begin position="3"/>
        <end position="91"/>
    </location>
</feature>
<proteinExistence type="predicted"/>
<dbReference type="eggNOG" id="COG3414">
    <property type="taxonomic scope" value="Bacteria"/>
</dbReference>
<dbReference type="STRING" id="160454.RV10_GL004222"/>
<dbReference type="OrthoDB" id="6603449at2"/>
<dbReference type="GO" id="GO:0008982">
    <property type="term" value="F:protein-N(PI)-phosphohistidine-sugar phosphotransferase activity"/>
    <property type="evidence" value="ECO:0007669"/>
    <property type="project" value="InterPro"/>
</dbReference>
<reference evidence="3 4" key="1">
    <citation type="submission" date="2013-02" db="EMBL/GenBank/DDBJ databases">
        <title>The Genome Sequence of Enterococcus pallens BAA-351.</title>
        <authorList>
            <consortium name="The Broad Institute Genome Sequencing Platform"/>
            <consortium name="The Broad Institute Genome Sequencing Center for Infectious Disease"/>
            <person name="Earl A.M."/>
            <person name="Gilmore M.S."/>
            <person name="Lebreton F."/>
            <person name="Walker B."/>
            <person name="Young S.K."/>
            <person name="Zeng Q."/>
            <person name="Gargeya S."/>
            <person name="Fitzgerald M."/>
            <person name="Haas B."/>
            <person name="Abouelleil A."/>
            <person name="Alvarado L."/>
            <person name="Arachchi H.M."/>
            <person name="Berlin A.M."/>
            <person name="Chapman S.B."/>
            <person name="Dewar J."/>
            <person name="Goldberg J."/>
            <person name="Griggs A."/>
            <person name="Gujja S."/>
            <person name="Hansen M."/>
            <person name="Howarth C."/>
            <person name="Imamovic A."/>
            <person name="Larimer J."/>
            <person name="McCowan C."/>
            <person name="Murphy C."/>
            <person name="Neiman D."/>
            <person name="Pearson M."/>
            <person name="Priest M."/>
            <person name="Roberts A."/>
            <person name="Saif S."/>
            <person name="Shea T."/>
            <person name="Sisk P."/>
            <person name="Sykes S."/>
            <person name="Wortman J."/>
            <person name="Nusbaum C."/>
            <person name="Birren B."/>
        </authorList>
    </citation>
    <scope>NUCLEOTIDE SEQUENCE [LARGE SCALE GENOMIC DNA]</scope>
    <source>
        <strain evidence="3 4">ATCC BAA-351</strain>
    </source>
</reference>
<evidence type="ECO:0000256" key="1">
    <source>
        <dbReference type="ARBA" id="ARBA00022679"/>
    </source>
</evidence>
<comment type="caution">
    <text evidence="3">The sequence shown here is derived from an EMBL/GenBank/DDBJ whole genome shotgun (WGS) entry which is preliminary data.</text>
</comment>
<keyword evidence="4" id="KW-1185">Reference proteome</keyword>
<dbReference type="Pfam" id="PF02302">
    <property type="entry name" value="PTS_IIB"/>
    <property type="match status" value="1"/>
</dbReference>
<dbReference type="RefSeq" id="WP_010757857.1">
    <property type="nucleotide sequence ID" value="NZ_ASWD01000001.1"/>
</dbReference>
<evidence type="ECO:0000313" key="4">
    <source>
        <dbReference type="Proteomes" id="UP000013782"/>
    </source>
</evidence>
<dbReference type="HOGENOM" id="CLU_159248_0_0_9"/>
<dbReference type="InterPro" id="IPR036095">
    <property type="entry name" value="PTS_EIIB-like_sf"/>
</dbReference>
<dbReference type="Proteomes" id="UP000013782">
    <property type="component" value="Unassembled WGS sequence"/>
</dbReference>
<dbReference type="AlphaFoldDB" id="R2SK11"/>
<evidence type="ECO:0000313" key="3">
    <source>
        <dbReference type="EMBL" id="EOH93231.1"/>
    </source>
</evidence>
<protein>
    <recommendedName>
        <fullName evidence="2">PTS EIIB type-2 domain-containing protein</fullName>
    </recommendedName>
</protein>
<keyword evidence="1" id="KW-0808">Transferase</keyword>
<organism evidence="3 4">
    <name type="scientific">Enterococcus pallens ATCC BAA-351</name>
    <dbReference type="NCBI Taxonomy" id="1158607"/>
    <lineage>
        <taxon>Bacteria</taxon>
        <taxon>Bacillati</taxon>
        <taxon>Bacillota</taxon>
        <taxon>Bacilli</taxon>
        <taxon>Lactobacillales</taxon>
        <taxon>Enterococcaceae</taxon>
        <taxon>Enterococcus</taxon>
    </lineage>
</organism>
<dbReference type="EMBL" id="AJAQ01000018">
    <property type="protein sequence ID" value="EOH93231.1"/>
    <property type="molecule type" value="Genomic_DNA"/>
</dbReference>
<dbReference type="InterPro" id="IPR003501">
    <property type="entry name" value="PTS_EIIB_2/3"/>
</dbReference>
<dbReference type="InterPro" id="IPR013011">
    <property type="entry name" value="PTS_EIIB_2"/>
</dbReference>
<evidence type="ECO:0000259" key="2">
    <source>
        <dbReference type="PROSITE" id="PS51099"/>
    </source>
</evidence>
<dbReference type="Gene3D" id="3.40.50.2300">
    <property type="match status" value="1"/>
</dbReference>
<dbReference type="PROSITE" id="PS51099">
    <property type="entry name" value="PTS_EIIB_TYPE_2"/>
    <property type="match status" value="1"/>
</dbReference>
<sequence>MTKKILIVCGNGLGSSFMVEMNIKKVLAEMGLEMEVSHTDLTSAKGEVADLYIGDKSIVENLEDGKKNIQGLVNMMSKKDLQTAIEKGFDL</sequence>
<accession>R2SK11</accession>
<dbReference type="GO" id="GO:0009401">
    <property type="term" value="P:phosphoenolpyruvate-dependent sugar phosphotransferase system"/>
    <property type="evidence" value="ECO:0007669"/>
    <property type="project" value="InterPro"/>
</dbReference>
<gene>
    <name evidence="3" type="ORF">UAU_02874</name>
</gene>
<dbReference type="PATRIC" id="fig|1158607.3.peg.2865"/>
<name>R2SK11_9ENTE</name>
<dbReference type="SUPFAM" id="SSF52794">
    <property type="entry name" value="PTS system IIB component-like"/>
    <property type="match status" value="1"/>
</dbReference>
<dbReference type="CDD" id="cd05563">
    <property type="entry name" value="PTS_IIB_ascorbate"/>
    <property type="match status" value="1"/>
</dbReference>